<proteinExistence type="predicted"/>
<evidence type="ECO:0000313" key="5">
    <source>
        <dbReference type="Proteomes" id="UP000193884"/>
    </source>
</evidence>
<sequence>MFLFIRISDYHIKSHPNPAEGRIAIVTNAGWDVVDVGHTRREGFAGRATVSESVAHTTGAACVRQNRVVLAPGVCAPSLAVMRAGRPGRSVSHPQGDGGNSASLPGEITT</sequence>
<evidence type="ECO:0000313" key="2">
    <source>
        <dbReference type="EMBL" id="OSJ06406.1"/>
    </source>
</evidence>
<dbReference type="Proteomes" id="UP000193884">
    <property type="component" value="Unassembled WGS sequence"/>
</dbReference>
<evidence type="ECO:0000313" key="4">
    <source>
        <dbReference type="Proteomes" id="UP000193553"/>
    </source>
</evidence>
<dbReference type="EMBL" id="NAFK01000161">
    <property type="protein sequence ID" value="OSJ28505.1"/>
    <property type="molecule type" value="Genomic_DNA"/>
</dbReference>
<evidence type="ECO:0000313" key="3">
    <source>
        <dbReference type="EMBL" id="OSJ28505.1"/>
    </source>
</evidence>
<name>A0A1X3EDV8_9BRAD</name>
<dbReference type="EMBL" id="NAFI01000179">
    <property type="protein sequence ID" value="OSJ06406.1"/>
    <property type="molecule type" value="Genomic_DNA"/>
</dbReference>
<accession>A0A1X3EDV8</accession>
<protein>
    <submittedName>
        <fullName evidence="2">Uncharacterized protein</fullName>
    </submittedName>
</protein>
<dbReference type="Proteomes" id="UP000193553">
    <property type="component" value="Unassembled WGS sequence"/>
</dbReference>
<comment type="caution">
    <text evidence="2">The sequence shown here is derived from an EMBL/GenBank/DDBJ whole genome shotgun (WGS) entry which is preliminary data.</text>
</comment>
<dbReference type="AlphaFoldDB" id="A0A1X3EDV8"/>
<feature type="region of interest" description="Disordered" evidence="1">
    <location>
        <begin position="85"/>
        <end position="110"/>
    </location>
</feature>
<gene>
    <name evidence="3" type="ORF">BST63_17415</name>
    <name evidence="2" type="ORF">BSZ18_22555</name>
</gene>
<feature type="compositionally biased region" description="Polar residues" evidence="1">
    <location>
        <begin position="100"/>
        <end position="110"/>
    </location>
</feature>
<keyword evidence="5" id="KW-1185">Reference proteome</keyword>
<organism evidence="2 4">
    <name type="scientific">Bradyrhizobium canariense</name>
    <dbReference type="NCBI Taxonomy" id="255045"/>
    <lineage>
        <taxon>Bacteria</taxon>
        <taxon>Pseudomonadati</taxon>
        <taxon>Pseudomonadota</taxon>
        <taxon>Alphaproteobacteria</taxon>
        <taxon>Hyphomicrobiales</taxon>
        <taxon>Nitrobacteraceae</taxon>
        <taxon>Bradyrhizobium</taxon>
    </lineage>
</organism>
<reference evidence="4 5" key="1">
    <citation type="submission" date="2017-03" db="EMBL/GenBank/DDBJ databases">
        <title>Whole genome sequences of fourteen strains of Bradyrhizobium canariense and one strain of Bradyrhizobium japonicum isolated from Lupinus (Papilionoideae: Genisteae) species in Algeria.</title>
        <authorList>
            <person name="Crovadore J."/>
            <person name="Chekireb D."/>
            <person name="Brachmann A."/>
            <person name="Chablais R."/>
            <person name="Cochard B."/>
            <person name="Lefort F."/>
        </authorList>
    </citation>
    <scope>NUCLEOTIDE SEQUENCE [LARGE SCALE GENOMIC DNA]</scope>
    <source>
        <strain evidence="2 4">UBMA195</strain>
        <strain evidence="3 5">UBMAN05</strain>
    </source>
</reference>
<evidence type="ECO:0000256" key="1">
    <source>
        <dbReference type="SAM" id="MobiDB-lite"/>
    </source>
</evidence>